<organism evidence="1 2">
    <name type="scientific">Racocetra persica</name>
    <dbReference type="NCBI Taxonomy" id="160502"/>
    <lineage>
        <taxon>Eukaryota</taxon>
        <taxon>Fungi</taxon>
        <taxon>Fungi incertae sedis</taxon>
        <taxon>Mucoromycota</taxon>
        <taxon>Glomeromycotina</taxon>
        <taxon>Glomeromycetes</taxon>
        <taxon>Diversisporales</taxon>
        <taxon>Gigasporaceae</taxon>
        <taxon>Racocetra</taxon>
    </lineage>
</organism>
<dbReference type="Proteomes" id="UP000789920">
    <property type="component" value="Unassembled WGS sequence"/>
</dbReference>
<dbReference type="EMBL" id="CAJVQC010026659">
    <property type="protein sequence ID" value="CAG8733841.1"/>
    <property type="molecule type" value="Genomic_DNA"/>
</dbReference>
<accession>A0ACA9Q5C9</accession>
<feature type="non-terminal residue" evidence="1">
    <location>
        <position position="1"/>
    </location>
</feature>
<keyword evidence="2" id="KW-1185">Reference proteome</keyword>
<reference evidence="1" key="1">
    <citation type="submission" date="2021-06" db="EMBL/GenBank/DDBJ databases">
        <authorList>
            <person name="Kallberg Y."/>
            <person name="Tangrot J."/>
            <person name="Rosling A."/>
        </authorList>
    </citation>
    <scope>NUCLEOTIDE SEQUENCE</scope>
    <source>
        <strain evidence="1">MA461A</strain>
    </source>
</reference>
<gene>
    <name evidence="1" type="ORF">RPERSI_LOCUS12442</name>
</gene>
<evidence type="ECO:0000313" key="2">
    <source>
        <dbReference type="Proteomes" id="UP000789920"/>
    </source>
</evidence>
<name>A0ACA9Q5C9_9GLOM</name>
<proteinExistence type="predicted"/>
<sequence length="251" mass="29627">PGSSEMTIPLGIEFDNLEVTLLAEQLQRITVAAEHEIPKNKQEQKLNQLYLEAIQREINQFRKQVIGKDNTKKDKKGKAKSLNITFNQQERSKVKSPKIGTFIKTQLSQLNQILQQEKEQKDPKIRTGLRQLKQQLKSMKTNYKYVSQLSRQQTNEHIKEIERVMNRKIKEAETTEDKKNRDLVKDIEEDYAYTTNAALNLDRKDFEEMQEQMKQCESEPLREQYQAKYRELLGVSLENLDKMHDIEDEKE</sequence>
<comment type="caution">
    <text evidence="1">The sequence shown here is derived from an EMBL/GenBank/DDBJ whole genome shotgun (WGS) entry which is preliminary data.</text>
</comment>
<protein>
    <submittedName>
        <fullName evidence="1">31512_t:CDS:1</fullName>
    </submittedName>
</protein>
<evidence type="ECO:0000313" key="1">
    <source>
        <dbReference type="EMBL" id="CAG8733841.1"/>
    </source>
</evidence>